<proteinExistence type="predicted"/>
<dbReference type="EMBL" id="QXFX01005013">
    <property type="protein sequence ID" value="KAE9062022.1"/>
    <property type="molecule type" value="Genomic_DNA"/>
</dbReference>
<protein>
    <submittedName>
        <fullName evidence="2">Uncharacterized protein</fullName>
    </submittedName>
</protein>
<evidence type="ECO:0000313" key="3">
    <source>
        <dbReference type="Proteomes" id="UP000488956"/>
    </source>
</evidence>
<dbReference type="Proteomes" id="UP000488956">
    <property type="component" value="Unassembled WGS sequence"/>
</dbReference>
<evidence type="ECO:0000313" key="2">
    <source>
        <dbReference type="EMBL" id="KAE9062022.1"/>
    </source>
</evidence>
<dbReference type="AlphaFoldDB" id="A0A6G0JNL2"/>
<sequence length="201" mass="22399">MLPGIQRLLRSMLKVDGPTARLSGTRCLSRTMLKLDVPDAKLPDTRSMPRSKINAVGLFAIDLPPTSGNDKENSTINSQDDEYNQVDNSAAAAQDKITWNLPDGMSSEVSSPAEPTSPLSAYPALQLEPVLRDNSVTWSTNPLYDQLQYTIPIWRLGQYVPESTGYKTNARVHPLYEFPVAHLQDASRRAQRFLSRRLDSL</sequence>
<evidence type="ECO:0000256" key="1">
    <source>
        <dbReference type="SAM" id="MobiDB-lite"/>
    </source>
</evidence>
<reference evidence="2 3" key="1">
    <citation type="submission" date="2018-09" db="EMBL/GenBank/DDBJ databases">
        <title>Genomic investigation of the strawberry pathogen Phytophthora fragariae indicates pathogenicity is determined by transcriptional variation in three key races.</title>
        <authorList>
            <person name="Adams T.M."/>
            <person name="Armitage A.D."/>
            <person name="Sobczyk M.K."/>
            <person name="Bates H.J."/>
            <person name="Dunwell J.M."/>
            <person name="Nellist C.F."/>
            <person name="Harrison R.J."/>
        </authorList>
    </citation>
    <scope>NUCLEOTIDE SEQUENCE [LARGE SCALE GENOMIC DNA]</scope>
    <source>
        <strain evidence="2 3">ONT-3</strain>
    </source>
</reference>
<comment type="caution">
    <text evidence="2">The sequence shown here is derived from an EMBL/GenBank/DDBJ whole genome shotgun (WGS) entry which is preliminary data.</text>
</comment>
<name>A0A6G0JNL2_9STRA</name>
<gene>
    <name evidence="2" type="ORF">PF010_g29579</name>
</gene>
<feature type="region of interest" description="Disordered" evidence="1">
    <location>
        <begin position="64"/>
        <end position="83"/>
    </location>
</feature>
<accession>A0A6G0JNL2</accession>
<organism evidence="2 3">
    <name type="scientific">Phytophthora fragariae</name>
    <dbReference type="NCBI Taxonomy" id="53985"/>
    <lineage>
        <taxon>Eukaryota</taxon>
        <taxon>Sar</taxon>
        <taxon>Stramenopiles</taxon>
        <taxon>Oomycota</taxon>
        <taxon>Peronosporomycetes</taxon>
        <taxon>Peronosporales</taxon>
        <taxon>Peronosporaceae</taxon>
        <taxon>Phytophthora</taxon>
    </lineage>
</organism>